<dbReference type="EMBL" id="JAAAMI010000001">
    <property type="protein sequence ID" value="NDV42389.1"/>
    <property type="molecule type" value="Genomic_DNA"/>
</dbReference>
<evidence type="ECO:0008006" key="3">
    <source>
        <dbReference type="Google" id="ProtNLM"/>
    </source>
</evidence>
<dbReference type="SUPFAM" id="SSF52309">
    <property type="entry name" value="N-(deoxy)ribosyltransferase-like"/>
    <property type="match status" value="1"/>
</dbReference>
<sequence>MKIYISSNYRHIDPISRALEVVQSRISIQILRTDYFNIEEQVVPQIIETIQRADVVIADISNENPNTYYEVGVSHALGKPVIFVSQTDNFNRFSLLSYRFYKYDIDDSGIENLAFRLEKILDDSRELEYLKPKRKSRHVLDYQEFTRDNNLNRILNLKGASKYYEFEKWIYELLVEIPDFEPQYNEQRSGKEYDFIVWNSNELQELKGLGNPIPIEVKATKRIENNFIHSLISKAISQGFRSFILITTATLSEGNFNLIKNLKEQSGITILVIDFEKLRSISTSKDLVKALIQSYREFFIY</sequence>
<keyword evidence="2" id="KW-1185">Reference proteome</keyword>
<dbReference type="Proteomes" id="UP000468707">
    <property type="component" value="Unassembled WGS sequence"/>
</dbReference>
<dbReference type="AlphaFoldDB" id="A0A6I5KRS2"/>
<accession>A0A6I5KRS2</accession>
<dbReference type="RefSeq" id="WP_163633044.1">
    <property type="nucleotide sequence ID" value="NZ_JAAAMI010000001.1"/>
</dbReference>
<organism evidence="1 2">
    <name type="scientific">Flagellimonas sediminis</name>
    <dbReference type="NCBI Taxonomy" id="2696468"/>
    <lineage>
        <taxon>Bacteria</taxon>
        <taxon>Pseudomonadati</taxon>
        <taxon>Bacteroidota</taxon>
        <taxon>Flavobacteriia</taxon>
        <taxon>Flavobacteriales</taxon>
        <taxon>Flavobacteriaceae</taxon>
        <taxon>Flagellimonas</taxon>
    </lineage>
</organism>
<reference evidence="1 2" key="1">
    <citation type="submission" date="2020-01" db="EMBL/GenBank/DDBJ databases">
        <title>Muricauda sediminis sp.nov. 40Bstr401.</title>
        <authorList>
            <person name="Xue Z."/>
            <person name="Zhu S."/>
            <person name="Ren N."/>
            <person name="Chen T."/>
            <person name="Chen X."/>
            <person name="Chen J."/>
            <person name="Yang J."/>
        </authorList>
    </citation>
    <scope>NUCLEOTIDE SEQUENCE [LARGE SCALE GENOMIC DNA]</scope>
    <source>
        <strain evidence="1 2">40Bstr401</strain>
    </source>
</reference>
<dbReference type="InterPro" id="IPR011335">
    <property type="entry name" value="Restrct_endonuc-II-like"/>
</dbReference>
<protein>
    <recommendedName>
        <fullName evidence="3">Restriction endonuclease type IV Mrr domain-containing protein</fullName>
    </recommendedName>
</protein>
<comment type="caution">
    <text evidence="1">The sequence shown here is derived from an EMBL/GenBank/DDBJ whole genome shotgun (WGS) entry which is preliminary data.</text>
</comment>
<name>A0A6I5KRS2_9FLAO</name>
<dbReference type="Gene3D" id="3.40.50.450">
    <property type="match status" value="1"/>
</dbReference>
<gene>
    <name evidence="1" type="ORF">GTK07_03540</name>
</gene>
<dbReference type="SUPFAM" id="SSF52980">
    <property type="entry name" value="Restriction endonuclease-like"/>
    <property type="match status" value="1"/>
</dbReference>
<evidence type="ECO:0000313" key="2">
    <source>
        <dbReference type="Proteomes" id="UP000468707"/>
    </source>
</evidence>
<proteinExistence type="predicted"/>
<evidence type="ECO:0000313" key="1">
    <source>
        <dbReference type="EMBL" id="NDV42389.1"/>
    </source>
</evidence>